<evidence type="ECO:0000313" key="2">
    <source>
        <dbReference type="Proteomes" id="UP001302072"/>
    </source>
</evidence>
<organism evidence="1 2">
    <name type="scientific">Stenotrophomonas oahuensis</name>
    <dbReference type="NCBI Taxonomy" id="3003271"/>
    <lineage>
        <taxon>Bacteria</taxon>
        <taxon>Pseudomonadati</taxon>
        <taxon>Pseudomonadota</taxon>
        <taxon>Gammaproteobacteria</taxon>
        <taxon>Lysobacterales</taxon>
        <taxon>Lysobacteraceae</taxon>
        <taxon>Stenotrophomonas</taxon>
    </lineage>
</organism>
<name>A0ABY9YJQ9_9GAMM</name>
<proteinExistence type="predicted"/>
<dbReference type="EMBL" id="CP115541">
    <property type="protein sequence ID" value="WNH51124.1"/>
    <property type="molecule type" value="Genomic_DNA"/>
</dbReference>
<dbReference type="Proteomes" id="UP001302072">
    <property type="component" value="Chromosome"/>
</dbReference>
<gene>
    <name evidence="1" type="ORF">PDM29_12170</name>
</gene>
<dbReference type="RefSeq" id="WP_311190383.1">
    <property type="nucleotide sequence ID" value="NZ_CP115541.1"/>
</dbReference>
<protein>
    <submittedName>
        <fullName evidence="1">Uncharacterized protein</fullName>
    </submittedName>
</protein>
<keyword evidence="2" id="KW-1185">Reference proteome</keyword>
<accession>A0ABY9YJQ9</accession>
<reference evidence="1 2" key="1">
    <citation type="submission" date="2022-12" db="EMBL/GenBank/DDBJ databases">
        <title>Two new species, Stenotrophomonas aracearum and Stenotrophomonas oahuensis, isolated from Anthurium (Araceae family) in Hawaii.</title>
        <authorList>
            <person name="Chunag S.C."/>
            <person name="Dobhal S."/>
            <person name="Alvarez A."/>
            <person name="Arif M."/>
        </authorList>
    </citation>
    <scope>NUCLEOTIDE SEQUENCE [LARGE SCALE GENOMIC DNA]</scope>
    <source>
        <strain evidence="1 2">A5586</strain>
    </source>
</reference>
<sequence>MDTGTDLPLEMSGASLATYPKAALIEKQRLTMHGYNRVTYAEASAPVTLNGTTANLPTQMVDQPGLVFPISWKVGYGLRRQFDFYVDVAGGRGCLHSKRPVPSETALSQALSEEIEREANKAAAASDAAVEAALRAEPAAGD</sequence>
<evidence type="ECO:0000313" key="1">
    <source>
        <dbReference type="EMBL" id="WNH51124.1"/>
    </source>
</evidence>